<organism evidence="3 4">
    <name type="scientific">Promicromonospora alba</name>
    <dbReference type="NCBI Taxonomy" id="1616110"/>
    <lineage>
        <taxon>Bacteria</taxon>
        <taxon>Bacillati</taxon>
        <taxon>Actinomycetota</taxon>
        <taxon>Actinomycetes</taxon>
        <taxon>Micrococcales</taxon>
        <taxon>Promicromonosporaceae</taxon>
        <taxon>Promicromonospora</taxon>
    </lineage>
</organism>
<sequence length="320" mass="33684">MARVPIPNALRPLAALALSVLIVLVSAITPAAAVMATDAPENDSGNCVPNGRNGWICEGKEDGSPGGSPTEGTTPVNGSEPVCREGAREVPCKDSRGGLWNGECYASVVAPPPAKTDRIWEGHDDGFIMTCVLRIEACDQSAGIHLPPEDCILRWWAPSAESGIDVEQIAREAFAEANPTKIPIGIVPENQPGRVGLVGMPVWMWVHEPGIQTVGPLVATAPAGTATVTSTGRVASIDWNMGDGTTVTCQGAGTPYQDSFGKKESPDCGHRYEKQGNPYTVTATSHWVVDWHGAGQSGTFTLDLTNETQIVVGEAHVITQ</sequence>
<evidence type="ECO:0008006" key="5">
    <source>
        <dbReference type="Google" id="ProtNLM"/>
    </source>
</evidence>
<dbReference type="Proteomes" id="UP001596011">
    <property type="component" value="Unassembled WGS sequence"/>
</dbReference>
<feature type="signal peptide" evidence="2">
    <location>
        <begin position="1"/>
        <end position="31"/>
    </location>
</feature>
<proteinExistence type="predicted"/>
<comment type="caution">
    <text evidence="3">The sequence shown here is derived from an EMBL/GenBank/DDBJ whole genome shotgun (WGS) entry which is preliminary data.</text>
</comment>
<gene>
    <name evidence="3" type="ORF">ACFO6V_15195</name>
</gene>
<keyword evidence="4" id="KW-1185">Reference proteome</keyword>
<name>A0ABV9HH81_9MICO</name>
<accession>A0ABV9HH81</accession>
<dbReference type="EMBL" id="JBHSFI010000005">
    <property type="protein sequence ID" value="MFC4629591.1"/>
    <property type="molecule type" value="Genomic_DNA"/>
</dbReference>
<feature type="region of interest" description="Disordered" evidence="1">
    <location>
        <begin position="58"/>
        <end position="84"/>
    </location>
</feature>
<feature type="chain" id="PRO_5045495847" description="PKD domain-containing protein" evidence="2">
    <location>
        <begin position="32"/>
        <end position="320"/>
    </location>
</feature>
<evidence type="ECO:0000313" key="4">
    <source>
        <dbReference type="Proteomes" id="UP001596011"/>
    </source>
</evidence>
<evidence type="ECO:0000256" key="2">
    <source>
        <dbReference type="SAM" id="SignalP"/>
    </source>
</evidence>
<reference evidence="4" key="1">
    <citation type="journal article" date="2019" name="Int. J. Syst. Evol. Microbiol.">
        <title>The Global Catalogue of Microorganisms (GCM) 10K type strain sequencing project: providing services to taxonomists for standard genome sequencing and annotation.</title>
        <authorList>
            <consortium name="The Broad Institute Genomics Platform"/>
            <consortium name="The Broad Institute Genome Sequencing Center for Infectious Disease"/>
            <person name="Wu L."/>
            <person name="Ma J."/>
        </authorList>
    </citation>
    <scope>NUCLEOTIDE SEQUENCE [LARGE SCALE GENOMIC DNA]</scope>
    <source>
        <strain evidence="4">CCUG 42722</strain>
    </source>
</reference>
<evidence type="ECO:0000313" key="3">
    <source>
        <dbReference type="EMBL" id="MFC4629591.1"/>
    </source>
</evidence>
<keyword evidence="2" id="KW-0732">Signal</keyword>
<dbReference type="RefSeq" id="WP_377136646.1">
    <property type="nucleotide sequence ID" value="NZ_JBHSFI010000005.1"/>
</dbReference>
<protein>
    <recommendedName>
        <fullName evidence="5">PKD domain-containing protein</fullName>
    </recommendedName>
</protein>
<evidence type="ECO:0000256" key="1">
    <source>
        <dbReference type="SAM" id="MobiDB-lite"/>
    </source>
</evidence>